<comment type="caution">
    <text evidence="2">The sequence shown here is derived from an EMBL/GenBank/DDBJ whole genome shotgun (WGS) entry which is preliminary data.</text>
</comment>
<name>A0A9W7CTJ0_9STRA</name>
<dbReference type="EMBL" id="BSXT01001194">
    <property type="protein sequence ID" value="GMF39849.1"/>
    <property type="molecule type" value="Genomic_DNA"/>
</dbReference>
<gene>
    <name evidence="2" type="ORF">Pfra01_001200900</name>
</gene>
<dbReference type="AlphaFoldDB" id="A0A9W7CTJ0"/>
<feature type="region of interest" description="Disordered" evidence="1">
    <location>
        <begin position="41"/>
        <end position="89"/>
    </location>
</feature>
<accession>A0A9W7CTJ0</accession>
<dbReference type="Proteomes" id="UP001165121">
    <property type="component" value="Unassembled WGS sequence"/>
</dbReference>
<keyword evidence="3" id="KW-1185">Reference proteome</keyword>
<evidence type="ECO:0000313" key="2">
    <source>
        <dbReference type="EMBL" id="GMF39849.1"/>
    </source>
</evidence>
<feature type="compositionally biased region" description="Acidic residues" evidence="1">
    <location>
        <begin position="67"/>
        <end position="79"/>
    </location>
</feature>
<evidence type="ECO:0000313" key="3">
    <source>
        <dbReference type="Proteomes" id="UP001165121"/>
    </source>
</evidence>
<protein>
    <submittedName>
        <fullName evidence="2">Unnamed protein product</fullName>
    </submittedName>
</protein>
<proteinExistence type="predicted"/>
<reference evidence="2" key="1">
    <citation type="submission" date="2023-04" db="EMBL/GenBank/DDBJ databases">
        <title>Phytophthora fragariaefolia NBRC 109709.</title>
        <authorList>
            <person name="Ichikawa N."/>
            <person name="Sato H."/>
            <person name="Tonouchi N."/>
        </authorList>
    </citation>
    <scope>NUCLEOTIDE SEQUENCE</scope>
    <source>
        <strain evidence="2">NBRC 109709</strain>
    </source>
</reference>
<sequence>MASDALITCAAIYGDHAKACQSFLGSSVRTADSGLKATATISPATRDPPVAVQSRSIEETSHLDQLLQEDDKDDEEVEDGSINIQESGSNEEAVGQTLLELADFEWSEIDLDTPAMFNPMKMVLSQILITNPMKNELKTRRIVWALVVVSTTVASVYAR</sequence>
<organism evidence="2 3">
    <name type="scientific">Phytophthora fragariaefolia</name>
    <dbReference type="NCBI Taxonomy" id="1490495"/>
    <lineage>
        <taxon>Eukaryota</taxon>
        <taxon>Sar</taxon>
        <taxon>Stramenopiles</taxon>
        <taxon>Oomycota</taxon>
        <taxon>Peronosporomycetes</taxon>
        <taxon>Peronosporales</taxon>
        <taxon>Peronosporaceae</taxon>
        <taxon>Phytophthora</taxon>
    </lineage>
</organism>
<evidence type="ECO:0000256" key="1">
    <source>
        <dbReference type="SAM" id="MobiDB-lite"/>
    </source>
</evidence>